<evidence type="ECO:0000259" key="1">
    <source>
        <dbReference type="Pfam" id="PF04233"/>
    </source>
</evidence>
<dbReference type="KEGG" id="dcb:C3Y92_07270"/>
<gene>
    <name evidence="2" type="ORF">C3Y92_07270</name>
</gene>
<sequence>MPKPVSLAFALGLPPADAVAYFESKGYKVTFNWHELDQAAHAQAFTVAKAASLDVLADIRAALKTALAEGKTEAWFRKDLEPKLRAKGWWGKKKMADPRTGEERRVQLGSPARLRLIYRQNLQTAFMAGRYKAMLENADARPWWQYVAVLDGKTRPSHKVLGGRTFRFDDPFWSSHYPPNGFNCRCRVRALSESRMEAEKVTPESGVGNMVTEEVTVPAADGQRFTRSVTGYRVPESKYVAFTDAGFSANPGASWLGGALDELTRKLDAAPPDLARAAVGEMTRGPVLGEWLAKPAGNFPLAVLPAEDAGLIGARCQVARLSPQTAGKQALKHPELGPDDYRLAQEAVDTGERVQESARKLDYVLDQPGGVLVVVKATAEGDELFVQSLVRLSGDDAKREREVRRLKKRSAPQ</sequence>
<dbReference type="RefSeq" id="WP_129351221.1">
    <property type="nucleotide sequence ID" value="NZ_CP026538.1"/>
</dbReference>
<accession>A0A4P6I029</accession>
<dbReference type="EMBL" id="CP026538">
    <property type="protein sequence ID" value="QAZ67039.1"/>
    <property type="molecule type" value="Genomic_DNA"/>
</dbReference>
<protein>
    <submittedName>
        <fullName evidence="2">Phage head morphogenesis protein</fullName>
    </submittedName>
</protein>
<dbReference type="InterPro" id="IPR006528">
    <property type="entry name" value="Phage_head_morphogenesis_dom"/>
</dbReference>
<dbReference type="AlphaFoldDB" id="A0A4P6I029"/>
<dbReference type="Proteomes" id="UP000293296">
    <property type="component" value="Chromosome"/>
</dbReference>
<organism evidence="2 3">
    <name type="scientific">Solidesulfovibrio carbinolicus</name>
    <dbReference type="NCBI Taxonomy" id="296842"/>
    <lineage>
        <taxon>Bacteria</taxon>
        <taxon>Pseudomonadati</taxon>
        <taxon>Thermodesulfobacteriota</taxon>
        <taxon>Desulfovibrionia</taxon>
        <taxon>Desulfovibrionales</taxon>
        <taxon>Desulfovibrionaceae</taxon>
        <taxon>Solidesulfovibrio</taxon>
    </lineage>
</organism>
<dbReference type="OrthoDB" id="9813502at2"/>
<proteinExistence type="predicted"/>
<name>A0A4P6I029_9BACT</name>
<evidence type="ECO:0000313" key="3">
    <source>
        <dbReference type="Proteomes" id="UP000293296"/>
    </source>
</evidence>
<keyword evidence="3" id="KW-1185">Reference proteome</keyword>
<evidence type="ECO:0000313" key="2">
    <source>
        <dbReference type="EMBL" id="QAZ67039.1"/>
    </source>
</evidence>
<reference evidence="2 3" key="1">
    <citation type="submission" date="2018-02" db="EMBL/GenBank/DDBJ databases">
        <title>Genome sequence of Desulfovibrio carbinolicus DSM 3852.</title>
        <authorList>
            <person name="Wilbanks E."/>
            <person name="Skennerton C.T."/>
            <person name="Orphan V.J."/>
        </authorList>
    </citation>
    <scope>NUCLEOTIDE SEQUENCE [LARGE SCALE GENOMIC DNA]</scope>
    <source>
        <strain evidence="2 3">DSM 3852</strain>
    </source>
</reference>
<dbReference type="Pfam" id="PF04233">
    <property type="entry name" value="Phage_Mu_F"/>
    <property type="match status" value="1"/>
</dbReference>
<dbReference type="NCBIfam" id="TIGR01641">
    <property type="entry name" value="phageSPP1_gp7"/>
    <property type="match status" value="1"/>
</dbReference>
<feature type="domain" description="Phage head morphogenesis" evidence="1">
    <location>
        <begin position="58"/>
        <end position="188"/>
    </location>
</feature>